<evidence type="ECO:0000259" key="1">
    <source>
        <dbReference type="Pfam" id="PF04149"/>
    </source>
</evidence>
<gene>
    <name evidence="2" type="ORF">FE633_11920</name>
</gene>
<dbReference type="Proteomes" id="UP000305906">
    <property type="component" value="Unassembled WGS sequence"/>
</dbReference>
<name>A0A5R9FPI1_9ACTN</name>
<accession>A0A5R9FPI1</accession>
<protein>
    <submittedName>
        <fullName evidence="2">DUF397 domain-containing protein</fullName>
    </submittedName>
</protein>
<dbReference type="Pfam" id="PF04149">
    <property type="entry name" value="DUF397"/>
    <property type="match status" value="1"/>
</dbReference>
<proteinExistence type="predicted"/>
<dbReference type="AlphaFoldDB" id="A0A5R9FPI1"/>
<sequence length="63" mass="6785">MSTVELAWFKSSYSSDQGDSCIEVAPTPTTIHIRDSKDPSRPHLGLTPAAWATFIAHAAARAD</sequence>
<dbReference type="EMBL" id="VBZC01000011">
    <property type="protein sequence ID" value="TLS45862.1"/>
    <property type="molecule type" value="Genomic_DNA"/>
</dbReference>
<evidence type="ECO:0000313" key="2">
    <source>
        <dbReference type="EMBL" id="TLS45862.1"/>
    </source>
</evidence>
<comment type="caution">
    <text evidence="2">The sequence shown here is derived from an EMBL/GenBank/DDBJ whole genome shotgun (WGS) entry which is preliminary data.</text>
</comment>
<evidence type="ECO:0000313" key="3">
    <source>
        <dbReference type="Proteomes" id="UP000305906"/>
    </source>
</evidence>
<keyword evidence="3" id="KW-1185">Reference proteome</keyword>
<reference evidence="2 3" key="1">
    <citation type="submission" date="2019-05" db="EMBL/GenBank/DDBJ databases">
        <title>Streptomyces sp. NEAU-C151, a novel actinomycete isolated from soil.</title>
        <authorList>
            <person name="Han L."/>
            <person name="Jiang H."/>
        </authorList>
    </citation>
    <scope>NUCLEOTIDE SEQUENCE [LARGE SCALE GENOMIC DNA]</scope>
    <source>
        <strain evidence="2 3">NEAU-C151</strain>
    </source>
</reference>
<dbReference type="RefSeq" id="WP_138045110.1">
    <property type="nucleotide sequence ID" value="NZ_VBZC01000011.1"/>
</dbReference>
<feature type="domain" description="DUF397" evidence="1">
    <location>
        <begin position="6"/>
        <end position="58"/>
    </location>
</feature>
<dbReference type="InterPro" id="IPR007278">
    <property type="entry name" value="DUF397"/>
</dbReference>
<organism evidence="2 3">
    <name type="scientific">Streptomyces montanus</name>
    <dbReference type="NCBI Taxonomy" id="2580423"/>
    <lineage>
        <taxon>Bacteria</taxon>
        <taxon>Bacillati</taxon>
        <taxon>Actinomycetota</taxon>
        <taxon>Actinomycetes</taxon>
        <taxon>Kitasatosporales</taxon>
        <taxon>Streptomycetaceae</taxon>
        <taxon>Streptomyces</taxon>
    </lineage>
</organism>